<dbReference type="EMBL" id="BKCP01008982">
    <property type="protein sequence ID" value="GER50032.1"/>
    <property type="molecule type" value="Genomic_DNA"/>
</dbReference>
<name>A0A5A7QYD5_STRAF</name>
<comment type="caution">
    <text evidence="1">The sequence shown here is derived from an EMBL/GenBank/DDBJ whole genome shotgun (WGS) entry which is preliminary data.</text>
</comment>
<dbReference type="AlphaFoldDB" id="A0A5A7QYD5"/>
<proteinExistence type="predicted"/>
<evidence type="ECO:0000313" key="1">
    <source>
        <dbReference type="EMBL" id="GER50032.1"/>
    </source>
</evidence>
<organism evidence="1 2">
    <name type="scientific">Striga asiatica</name>
    <name type="common">Asiatic witchweed</name>
    <name type="synonym">Buchnera asiatica</name>
    <dbReference type="NCBI Taxonomy" id="4170"/>
    <lineage>
        <taxon>Eukaryota</taxon>
        <taxon>Viridiplantae</taxon>
        <taxon>Streptophyta</taxon>
        <taxon>Embryophyta</taxon>
        <taxon>Tracheophyta</taxon>
        <taxon>Spermatophyta</taxon>
        <taxon>Magnoliopsida</taxon>
        <taxon>eudicotyledons</taxon>
        <taxon>Gunneridae</taxon>
        <taxon>Pentapetalae</taxon>
        <taxon>asterids</taxon>
        <taxon>lamiids</taxon>
        <taxon>Lamiales</taxon>
        <taxon>Orobanchaceae</taxon>
        <taxon>Buchnereae</taxon>
        <taxon>Striga</taxon>
    </lineage>
</organism>
<evidence type="ECO:0000313" key="2">
    <source>
        <dbReference type="Proteomes" id="UP000325081"/>
    </source>
</evidence>
<reference evidence="2" key="1">
    <citation type="journal article" date="2019" name="Curr. Biol.">
        <title>Genome Sequence of Striga asiatica Provides Insight into the Evolution of Plant Parasitism.</title>
        <authorList>
            <person name="Yoshida S."/>
            <person name="Kim S."/>
            <person name="Wafula E.K."/>
            <person name="Tanskanen J."/>
            <person name="Kim Y.M."/>
            <person name="Honaas L."/>
            <person name="Yang Z."/>
            <person name="Spallek T."/>
            <person name="Conn C.E."/>
            <person name="Ichihashi Y."/>
            <person name="Cheong K."/>
            <person name="Cui S."/>
            <person name="Der J.P."/>
            <person name="Gundlach H."/>
            <person name="Jiao Y."/>
            <person name="Hori C."/>
            <person name="Ishida J.K."/>
            <person name="Kasahara H."/>
            <person name="Kiba T."/>
            <person name="Kim M.S."/>
            <person name="Koo N."/>
            <person name="Laohavisit A."/>
            <person name="Lee Y.H."/>
            <person name="Lumba S."/>
            <person name="McCourt P."/>
            <person name="Mortimer J.C."/>
            <person name="Mutuku J.M."/>
            <person name="Nomura T."/>
            <person name="Sasaki-Sekimoto Y."/>
            <person name="Seto Y."/>
            <person name="Wang Y."/>
            <person name="Wakatake T."/>
            <person name="Sakakibara H."/>
            <person name="Demura T."/>
            <person name="Yamaguchi S."/>
            <person name="Yoneyama K."/>
            <person name="Manabe R.I."/>
            <person name="Nelson D.C."/>
            <person name="Schulman A.H."/>
            <person name="Timko M.P."/>
            <person name="dePamphilis C.W."/>
            <person name="Choi D."/>
            <person name="Shirasu K."/>
        </authorList>
    </citation>
    <scope>NUCLEOTIDE SEQUENCE [LARGE SCALE GENOMIC DNA]</scope>
    <source>
        <strain evidence="2">cv. UVA1</strain>
    </source>
</reference>
<keyword evidence="2" id="KW-1185">Reference proteome</keyword>
<gene>
    <name evidence="1" type="ORF">STAS_27314</name>
</gene>
<accession>A0A5A7QYD5</accession>
<dbReference type="Proteomes" id="UP000325081">
    <property type="component" value="Unassembled WGS sequence"/>
</dbReference>
<protein>
    <submittedName>
        <fullName evidence="1">Polyketide cyclase / dehydrase and lipidtransport protein</fullName>
    </submittedName>
</protein>
<sequence>MRKIVANNITSFVERVAVFRRVRLPANRDLLASSSLLFEHLVDDVEEIAWFVSNGNFRRLQRGATQLNFWQMKAAAAYELTVEGGPVAPLRRQEARVCCAVAANSMSDGGAPVGRFYGGRWRS</sequence>